<dbReference type="InterPro" id="IPR000843">
    <property type="entry name" value="HTH_LacI"/>
</dbReference>
<keyword evidence="1" id="KW-0805">Transcription regulation</keyword>
<dbReference type="PANTHER" id="PTHR30146:SF150">
    <property type="entry name" value="ARABINOSE METABOLISM TRANSCRIPTIONAL REPRESSOR"/>
    <property type="match status" value="1"/>
</dbReference>
<evidence type="ECO:0000313" key="6">
    <source>
        <dbReference type="Proteomes" id="UP000070467"/>
    </source>
</evidence>
<dbReference type="CDD" id="cd01392">
    <property type="entry name" value="HTH_LacI"/>
    <property type="match status" value="1"/>
</dbReference>
<dbReference type="SUPFAM" id="SSF53822">
    <property type="entry name" value="Periplasmic binding protein-like I"/>
    <property type="match status" value="1"/>
</dbReference>
<dbReference type="EMBL" id="LSDB01000007">
    <property type="protein sequence ID" value="KXB58732.1"/>
    <property type="molecule type" value="Genomic_DNA"/>
</dbReference>
<dbReference type="Gene3D" id="3.40.50.2300">
    <property type="match status" value="2"/>
</dbReference>
<sequence length="347" mass="38945">MTVTIYDVAKEAKVSMATVSRVVNKNPNVKEGTKLRVQEAIKKLNYTPNAVARGLASKKTTTIGIVLPDISDLASAEAVSGIESVANMYNYNIILANSCNNSETEKSIFDSFMSKQVDGILYLGHSMSERSRAYLKDMRVPVVLCGNISVGGEFYSVNIDYEKAGYDAVKEFLKKGRKKIALVISSYESQKAQKLISGYKRALLEENERFDAGLIIDGYKTYKESDKQLYSRIQKVGAEVVLSMFDEVSLSIVQQAQDVGVKIPEELEVLSFENTKILDMVRPKISSLFHPIFDIGAVSMRILTKVIDIEKAKSKNLEYDEEEEKKLNRNNKEMCLPHRIVHRQTTI</sequence>
<dbReference type="Pfam" id="PF13377">
    <property type="entry name" value="Peripla_BP_3"/>
    <property type="match status" value="1"/>
</dbReference>
<accession>A0ABR5TMZ2</accession>
<dbReference type="PANTHER" id="PTHR30146">
    <property type="entry name" value="LACI-RELATED TRANSCRIPTIONAL REPRESSOR"/>
    <property type="match status" value="1"/>
</dbReference>
<feature type="domain" description="HTH lacI-type" evidence="4">
    <location>
        <begin position="3"/>
        <end position="57"/>
    </location>
</feature>
<evidence type="ECO:0000256" key="3">
    <source>
        <dbReference type="ARBA" id="ARBA00023163"/>
    </source>
</evidence>
<keyword evidence="3" id="KW-0804">Transcription</keyword>
<dbReference type="PROSITE" id="PS00356">
    <property type="entry name" value="HTH_LACI_1"/>
    <property type="match status" value="1"/>
</dbReference>
<name>A0ABR5TMZ2_9BACL</name>
<keyword evidence="6" id="KW-1185">Reference proteome</keyword>
<dbReference type="RefSeq" id="WP_066129008.1">
    <property type="nucleotide sequence ID" value="NZ_KQ959860.1"/>
</dbReference>
<proteinExistence type="predicted"/>
<dbReference type="PRINTS" id="PR00036">
    <property type="entry name" value="HTHLACI"/>
</dbReference>
<dbReference type="InterPro" id="IPR010982">
    <property type="entry name" value="Lambda_DNA-bd_dom_sf"/>
</dbReference>
<evidence type="ECO:0000256" key="1">
    <source>
        <dbReference type="ARBA" id="ARBA00023015"/>
    </source>
</evidence>
<dbReference type="InterPro" id="IPR028082">
    <property type="entry name" value="Peripla_BP_I"/>
</dbReference>
<organism evidence="5 6">
    <name type="scientific">Gemelliphila asaccharolytica</name>
    <dbReference type="NCBI Taxonomy" id="502393"/>
    <lineage>
        <taxon>Bacteria</taxon>
        <taxon>Bacillati</taxon>
        <taxon>Bacillota</taxon>
        <taxon>Bacilli</taxon>
        <taxon>Bacillales</taxon>
        <taxon>Gemellaceae</taxon>
        <taxon>Gemelliphila</taxon>
    </lineage>
</organism>
<comment type="caution">
    <text evidence="5">The sequence shown here is derived from an EMBL/GenBank/DDBJ whole genome shotgun (WGS) entry which is preliminary data.</text>
</comment>
<keyword evidence="2" id="KW-0238">DNA-binding</keyword>
<dbReference type="Gene3D" id="1.10.260.40">
    <property type="entry name" value="lambda repressor-like DNA-binding domains"/>
    <property type="match status" value="1"/>
</dbReference>
<gene>
    <name evidence="5" type="ORF">HMPREF1871_00281</name>
</gene>
<dbReference type="PROSITE" id="PS50932">
    <property type="entry name" value="HTH_LACI_2"/>
    <property type="match status" value="1"/>
</dbReference>
<dbReference type="InterPro" id="IPR046335">
    <property type="entry name" value="LacI/GalR-like_sensor"/>
</dbReference>
<evidence type="ECO:0000313" key="5">
    <source>
        <dbReference type="EMBL" id="KXB58732.1"/>
    </source>
</evidence>
<dbReference type="SMART" id="SM00354">
    <property type="entry name" value="HTH_LACI"/>
    <property type="match status" value="1"/>
</dbReference>
<reference evidence="5 6" key="1">
    <citation type="submission" date="2016-01" db="EMBL/GenBank/DDBJ databases">
        <authorList>
            <person name="Mitreva M."/>
            <person name="Pepin K.H."/>
            <person name="Mihindukulasuriya K.A."/>
            <person name="Fulton R."/>
            <person name="Fronick C."/>
            <person name="O'Laughlin M."/>
            <person name="Miner T."/>
            <person name="Herter B."/>
            <person name="Rosa B.A."/>
            <person name="Cordes M."/>
            <person name="Tomlinson C."/>
            <person name="Wollam A."/>
            <person name="Palsikar V.B."/>
            <person name="Mardis E.R."/>
            <person name="Wilson R.K."/>
        </authorList>
    </citation>
    <scope>NUCLEOTIDE SEQUENCE [LARGE SCALE GENOMIC DNA]</scope>
    <source>
        <strain evidence="5 6">KA00071</strain>
    </source>
</reference>
<dbReference type="Pfam" id="PF00356">
    <property type="entry name" value="LacI"/>
    <property type="match status" value="1"/>
</dbReference>
<dbReference type="Proteomes" id="UP000070467">
    <property type="component" value="Unassembled WGS sequence"/>
</dbReference>
<protein>
    <submittedName>
        <fullName evidence="5">Catabolite control protein A</fullName>
    </submittedName>
</protein>
<dbReference type="SUPFAM" id="SSF47413">
    <property type="entry name" value="lambda repressor-like DNA-binding domains"/>
    <property type="match status" value="1"/>
</dbReference>
<evidence type="ECO:0000259" key="4">
    <source>
        <dbReference type="PROSITE" id="PS50932"/>
    </source>
</evidence>
<evidence type="ECO:0000256" key="2">
    <source>
        <dbReference type="ARBA" id="ARBA00023125"/>
    </source>
</evidence>